<dbReference type="Proteomes" id="UP001519460">
    <property type="component" value="Unassembled WGS sequence"/>
</dbReference>
<evidence type="ECO:0000313" key="1">
    <source>
        <dbReference type="EMBL" id="KAK7505946.1"/>
    </source>
</evidence>
<dbReference type="AlphaFoldDB" id="A0ABD0M2I0"/>
<name>A0ABD0M2I0_9CAEN</name>
<comment type="caution">
    <text evidence="1">The sequence shown here is derived from an EMBL/GenBank/DDBJ whole genome shotgun (WGS) entry which is preliminary data.</text>
</comment>
<dbReference type="EMBL" id="JACVVK020000008">
    <property type="protein sequence ID" value="KAK7505946.1"/>
    <property type="molecule type" value="Genomic_DNA"/>
</dbReference>
<evidence type="ECO:0000313" key="2">
    <source>
        <dbReference type="Proteomes" id="UP001519460"/>
    </source>
</evidence>
<accession>A0ABD0M2I0</accession>
<protein>
    <submittedName>
        <fullName evidence="1">Uncharacterized protein</fullName>
    </submittedName>
</protein>
<reference evidence="1 2" key="1">
    <citation type="journal article" date="2023" name="Sci. Data">
        <title>Genome assembly of the Korean intertidal mud-creeper Batillaria attramentaria.</title>
        <authorList>
            <person name="Patra A.K."/>
            <person name="Ho P.T."/>
            <person name="Jun S."/>
            <person name="Lee S.J."/>
            <person name="Kim Y."/>
            <person name="Won Y.J."/>
        </authorList>
    </citation>
    <scope>NUCLEOTIDE SEQUENCE [LARGE SCALE GENOMIC DNA]</scope>
    <source>
        <strain evidence="1">Wonlab-2016</strain>
    </source>
</reference>
<sequence>MPPDADAIATRRVAATPVRSLVKKRVVCEECGTVLPGLNADSRVACKKQTTATARPLFSVSACHKIGTHVQRSRNWFCIMRESLSLHALSLRAKQVACVPG</sequence>
<gene>
    <name evidence="1" type="ORF">BaRGS_00002668</name>
</gene>
<proteinExistence type="predicted"/>
<keyword evidence="2" id="KW-1185">Reference proteome</keyword>
<feature type="non-terminal residue" evidence="1">
    <location>
        <position position="101"/>
    </location>
</feature>
<organism evidence="1 2">
    <name type="scientific">Batillaria attramentaria</name>
    <dbReference type="NCBI Taxonomy" id="370345"/>
    <lineage>
        <taxon>Eukaryota</taxon>
        <taxon>Metazoa</taxon>
        <taxon>Spiralia</taxon>
        <taxon>Lophotrochozoa</taxon>
        <taxon>Mollusca</taxon>
        <taxon>Gastropoda</taxon>
        <taxon>Caenogastropoda</taxon>
        <taxon>Sorbeoconcha</taxon>
        <taxon>Cerithioidea</taxon>
        <taxon>Batillariidae</taxon>
        <taxon>Batillaria</taxon>
    </lineage>
</organism>